<feature type="region of interest" description="Disordered" evidence="1">
    <location>
        <begin position="17"/>
        <end position="140"/>
    </location>
</feature>
<feature type="compositionally biased region" description="Low complexity" evidence="1">
    <location>
        <begin position="86"/>
        <end position="114"/>
    </location>
</feature>
<feature type="compositionally biased region" description="Basic and acidic residues" evidence="1">
    <location>
        <begin position="72"/>
        <end position="85"/>
    </location>
</feature>
<protein>
    <submittedName>
        <fullName evidence="2">Uncharacterized protein</fullName>
    </submittedName>
</protein>
<evidence type="ECO:0000313" key="2">
    <source>
        <dbReference type="EMBL" id="APT88355.1"/>
    </source>
</evidence>
<dbReference type="AlphaFoldDB" id="A0A1L7CR72"/>
<name>A0A1L7CR72_9CORY</name>
<reference evidence="2 3" key="1">
    <citation type="submission" date="2014-08" db="EMBL/GenBank/DDBJ databases">
        <title>Complete genome sequence of Corynebacterium frankenforstense ST18(T) (=DSM 45800(T)), isolated from raw cow milk.</title>
        <authorList>
            <person name="Ruckert C."/>
            <person name="Albersmeier A."/>
            <person name="Winkler A."/>
            <person name="Lipski A."/>
            <person name="Kalinowski J."/>
        </authorList>
    </citation>
    <scope>NUCLEOTIDE SEQUENCE [LARGE SCALE GENOMIC DNA]</scope>
    <source>
        <strain evidence="2 3">ST18</strain>
    </source>
</reference>
<feature type="compositionally biased region" description="Basic and acidic residues" evidence="1">
    <location>
        <begin position="17"/>
        <end position="29"/>
    </location>
</feature>
<dbReference type="Proteomes" id="UP000185434">
    <property type="component" value="Chromosome"/>
</dbReference>
<evidence type="ECO:0000256" key="1">
    <source>
        <dbReference type="SAM" id="MobiDB-lite"/>
    </source>
</evidence>
<accession>A0A1L7CR72</accession>
<dbReference type="KEGG" id="cfk:CFRA_02640"/>
<gene>
    <name evidence="2" type="ORF">CFRA_02640</name>
</gene>
<dbReference type="EMBL" id="CP009247">
    <property type="protein sequence ID" value="APT88355.1"/>
    <property type="molecule type" value="Genomic_DNA"/>
</dbReference>
<proteinExistence type="predicted"/>
<evidence type="ECO:0000313" key="3">
    <source>
        <dbReference type="Proteomes" id="UP000185434"/>
    </source>
</evidence>
<organism evidence="2 3">
    <name type="scientific">Corynebacterium frankenforstense DSM 45800</name>
    <dbReference type="NCBI Taxonomy" id="1437875"/>
    <lineage>
        <taxon>Bacteria</taxon>
        <taxon>Bacillati</taxon>
        <taxon>Actinomycetota</taxon>
        <taxon>Actinomycetes</taxon>
        <taxon>Mycobacteriales</taxon>
        <taxon>Corynebacteriaceae</taxon>
        <taxon>Corynebacterium</taxon>
    </lineage>
</organism>
<keyword evidence="3" id="KW-1185">Reference proteome</keyword>
<feature type="compositionally biased region" description="Low complexity" evidence="1">
    <location>
        <begin position="30"/>
        <end position="71"/>
    </location>
</feature>
<sequence length="173" mass="18688">MIATLACASLLLAGCGDDKEAKQERRIQEQEASISSMQSEAAEASASASREAEAASESRASESSRAAASRSLEADIESREREASRSRAAASESASRSQQYEEPQQEPAQQEAAADWPSPPGPPAQGFEWHPFGPYGTGTASNCIQVSEQWPAAYSECFRMPDGWYFYGQRQAL</sequence>